<name>A0A3R7KN23_9TRYP</name>
<proteinExistence type="predicted"/>
<organism evidence="2 3">
    <name type="scientific">Trypanosoma conorhini</name>
    <dbReference type="NCBI Taxonomy" id="83891"/>
    <lineage>
        <taxon>Eukaryota</taxon>
        <taxon>Discoba</taxon>
        <taxon>Euglenozoa</taxon>
        <taxon>Kinetoplastea</taxon>
        <taxon>Metakinetoplastina</taxon>
        <taxon>Trypanosomatida</taxon>
        <taxon>Trypanosomatidae</taxon>
        <taxon>Trypanosoma</taxon>
    </lineage>
</organism>
<accession>A0A3R7KN23</accession>
<evidence type="ECO:0000313" key="3">
    <source>
        <dbReference type="Proteomes" id="UP000284403"/>
    </source>
</evidence>
<dbReference type="RefSeq" id="XP_029223703.1">
    <property type="nucleotide sequence ID" value="XM_029376601.1"/>
</dbReference>
<gene>
    <name evidence="2" type="ORF">Tco025E_09794</name>
</gene>
<dbReference type="EMBL" id="MKKU01001091">
    <property type="protein sequence ID" value="RNE97845.1"/>
    <property type="molecule type" value="Genomic_DNA"/>
</dbReference>
<evidence type="ECO:0000259" key="1">
    <source>
        <dbReference type="Pfam" id="PF07999"/>
    </source>
</evidence>
<reference evidence="2 3" key="1">
    <citation type="journal article" date="2018" name="BMC Genomics">
        <title>Genomic comparison of Trypanosoma conorhini and Trypanosoma rangeli to Trypanosoma cruzi strains of high and low virulence.</title>
        <authorList>
            <person name="Bradwell K.R."/>
            <person name="Koparde V.N."/>
            <person name="Matveyev A.V."/>
            <person name="Serrano M.G."/>
            <person name="Alves J.M."/>
            <person name="Parikh H."/>
            <person name="Huang B."/>
            <person name="Lee V."/>
            <person name="Espinosa-Alvarez O."/>
            <person name="Ortiz P.A."/>
            <person name="Costa-Martins A.G."/>
            <person name="Teixeira M.M."/>
            <person name="Buck G.A."/>
        </authorList>
    </citation>
    <scope>NUCLEOTIDE SEQUENCE [LARGE SCALE GENOMIC DNA]</scope>
    <source>
        <strain evidence="2 3">025E</strain>
    </source>
</reference>
<comment type="caution">
    <text evidence="2">The sequence shown here is derived from an EMBL/GenBank/DDBJ whole genome shotgun (WGS) entry which is preliminary data.</text>
</comment>
<dbReference type="GeneID" id="40323405"/>
<sequence>ESAEAQMKYWTMVKKHMDDVGPILRSIFSGRAWKKRSLAANDEVKSINALNADYYMRVEVTLDWTETNVSYKLAKITRRVTSGGIETFYNGYITKHFANSAMIQLSKVKSLSEMLKMLSLLLRDAFVPVVLERYGKLAFTSGSFLEAVKDKYVELVPGGREQRPCVLKENIVLRPTSVAALKKRDNRNERPAVTDAVMYLPVEPNFPLLDALFFLNTSPRRTMVGLQFTTAAAHDTTDSKLKDFDDDMTKCFNNWGNISRDLSLEIIYVQHAGSAPMRRWQKCAGIERLTSEKDERIAKLWTDAHQYRLTLLYED</sequence>
<dbReference type="OrthoDB" id="252563at2759"/>
<dbReference type="AlphaFoldDB" id="A0A3R7KN23"/>
<dbReference type="InterPro" id="IPR046836">
    <property type="entry name" value="RHS_C"/>
</dbReference>
<dbReference type="Pfam" id="PF07999">
    <property type="entry name" value="RHSP"/>
    <property type="match status" value="1"/>
</dbReference>
<evidence type="ECO:0000313" key="2">
    <source>
        <dbReference type="EMBL" id="RNE97845.1"/>
    </source>
</evidence>
<dbReference type="NCBIfam" id="TIGR01631">
    <property type="entry name" value="Trypano_RHS"/>
    <property type="match status" value="1"/>
</dbReference>
<feature type="non-terminal residue" evidence="2">
    <location>
        <position position="1"/>
    </location>
</feature>
<feature type="non-terminal residue" evidence="2">
    <location>
        <position position="315"/>
    </location>
</feature>
<protein>
    <submittedName>
        <fullName evidence="2">Retrotransposon hot spot (RHS) protein</fullName>
    </submittedName>
</protein>
<dbReference type="Proteomes" id="UP000284403">
    <property type="component" value="Unassembled WGS sequence"/>
</dbReference>
<keyword evidence="3" id="KW-1185">Reference proteome</keyword>
<feature type="domain" description="Retrotransposon hot spot protein,C-terminal" evidence="1">
    <location>
        <begin position="7"/>
        <end position="152"/>
    </location>
</feature>
<dbReference type="InterPro" id="IPR006518">
    <property type="entry name" value="Trypano_RHS"/>
</dbReference>